<proteinExistence type="predicted"/>
<protein>
    <submittedName>
        <fullName evidence="1">Uncharacterized protein</fullName>
    </submittedName>
</protein>
<accession>A0AAW0ZW43</accession>
<organism evidence="1 2">
    <name type="scientific">Tetragonisca angustula</name>
    <dbReference type="NCBI Taxonomy" id="166442"/>
    <lineage>
        <taxon>Eukaryota</taxon>
        <taxon>Metazoa</taxon>
        <taxon>Ecdysozoa</taxon>
        <taxon>Arthropoda</taxon>
        <taxon>Hexapoda</taxon>
        <taxon>Insecta</taxon>
        <taxon>Pterygota</taxon>
        <taxon>Neoptera</taxon>
        <taxon>Endopterygota</taxon>
        <taxon>Hymenoptera</taxon>
        <taxon>Apocrita</taxon>
        <taxon>Aculeata</taxon>
        <taxon>Apoidea</taxon>
        <taxon>Anthophila</taxon>
        <taxon>Apidae</taxon>
        <taxon>Tetragonisca</taxon>
    </lineage>
</organism>
<keyword evidence="2" id="KW-1185">Reference proteome</keyword>
<sequence length="68" mass="8164">MRPTSVFLQGFLNYGRLKIIMELDLRFYQQPMEYVICSVLIIKYFSYLHRSLEINDKRQETRDGIGSK</sequence>
<evidence type="ECO:0000313" key="1">
    <source>
        <dbReference type="EMBL" id="KAK9301972.1"/>
    </source>
</evidence>
<dbReference type="AlphaFoldDB" id="A0AAW0ZW43"/>
<dbReference type="Proteomes" id="UP001432146">
    <property type="component" value="Unassembled WGS sequence"/>
</dbReference>
<name>A0AAW0ZW43_9HYME</name>
<evidence type="ECO:0000313" key="2">
    <source>
        <dbReference type="Proteomes" id="UP001432146"/>
    </source>
</evidence>
<reference evidence="1 2" key="1">
    <citation type="submission" date="2024-05" db="EMBL/GenBank/DDBJ databases">
        <title>The nuclear and mitochondrial genome assemblies of Tetragonisca angustula (Apidae: Meliponini), a tiny yet remarkable pollinator in the Neotropics.</title>
        <authorList>
            <person name="Ferrari R."/>
            <person name="Ricardo P.C."/>
            <person name="Dias F.C."/>
            <person name="Araujo N.S."/>
            <person name="Soares D.O."/>
            <person name="Zhou Q.-S."/>
            <person name="Zhu C.-D."/>
            <person name="Coutinho L."/>
            <person name="Airas M.C."/>
            <person name="Batista T.M."/>
        </authorList>
    </citation>
    <scope>NUCLEOTIDE SEQUENCE [LARGE SCALE GENOMIC DNA]</scope>
    <source>
        <strain evidence="1">ASF017062</strain>
        <tissue evidence="1">Abdomen</tissue>
    </source>
</reference>
<comment type="caution">
    <text evidence="1">The sequence shown here is derived from an EMBL/GenBank/DDBJ whole genome shotgun (WGS) entry which is preliminary data.</text>
</comment>
<dbReference type="EMBL" id="JAWNGG020000102">
    <property type="protein sequence ID" value="KAK9301972.1"/>
    <property type="molecule type" value="Genomic_DNA"/>
</dbReference>
<gene>
    <name evidence="1" type="ORF">QLX08_005883</name>
</gene>